<dbReference type="GO" id="GO:0006508">
    <property type="term" value="P:proteolysis"/>
    <property type="evidence" value="ECO:0007669"/>
    <property type="project" value="UniProtKB-KW"/>
</dbReference>
<feature type="transmembrane region" description="Helical" evidence="11">
    <location>
        <begin position="104"/>
        <end position="130"/>
    </location>
</feature>
<comment type="caution">
    <text evidence="13">The sequence shown here is derived from an EMBL/GenBank/DDBJ whole genome shotgun (WGS) entry which is preliminary data.</text>
</comment>
<evidence type="ECO:0000313" key="13">
    <source>
        <dbReference type="EMBL" id="RTR29880.1"/>
    </source>
</evidence>
<evidence type="ECO:0000256" key="1">
    <source>
        <dbReference type="ARBA" id="ARBA00001947"/>
    </source>
</evidence>
<evidence type="ECO:0000256" key="11">
    <source>
        <dbReference type="SAM" id="Phobius"/>
    </source>
</evidence>
<evidence type="ECO:0000256" key="10">
    <source>
        <dbReference type="ARBA" id="ARBA00023136"/>
    </source>
</evidence>
<dbReference type="GO" id="GO:0016020">
    <property type="term" value="C:membrane"/>
    <property type="evidence" value="ECO:0007669"/>
    <property type="project" value="UniProtKB-SubCell"/>
</dbReference>
<dbReference type="Pfam" id="PF02163">
    <property type="entry name" value="Peptidase_M50"/>
    <property type="match status" value="1"/>
</dbReference>
<dbReference type="Proteomes" id="UP000277766">
    <property type="component" value="Unassembled WGS sequence"/>
</dbReference>
<dbReference type="GO" id="GO:0004222">
    <property type="term" value="F:metalloendopeptidase activity"/>
    <property type="evidence" value="ECO:0007669"/>
    <property type="project" value="InterPro"/>
</dbReference>
<keyword evidence="4 13" id="KW-0645">Protease</keyword>
<keyword evidence="14" id="KW-1185">Reference proteome</keyword>
<dbReference type="CDD" id="cd06163">
    <property type="entry name" value="S2P-M50_PDZ_RseP-like"/>
    <property type="match status" value="1"/>
</dbReference>
<dbReference type="InterPro" id="IPR036034">
    <property type="entry name" value="PDZ_sf"/>
</dbReference>
<keyword evidence="10 11" id="KW-0472">Membrane</keyword>
<evidence type="ECO:0000256" key="3">
    <source>
        <dbReference type="ARBA" id="ARBA00007931"/>
    </source>
</evidence>
<dbReference type="PANTHER" id="PTHR42837:SF2">
    <property type="entry name" value="MEMBRANE METALLOPROTEASE ARASP2, CHLOROPLASTIC-RELATED"/>
    <property type="match status" value="1"/>
</dbReference>
<dbReference type="PANTHER" id="PTHR42837">
    <property type="entry name" value="REGULATOR OF SIGMA-E PROTEASE RSEP"/>
    <property type="match status" value="1"/>
</dbReference>
<gene>
    <name evidence="13" type="ORF">EJ104_02745</name>
</gene>
<evidence type="ECO:0000313" key="14">
    <source>
        <dbReference type="Proteomes" id="UP000277766"/>
    </source>
</evidence>
<keyword evidence="7" id="KW-0862">Zinc</keyword>
<dbReference type="InterPro" id="IPR008915">
    <property type="entry name" value="Peptidase_M50"/>
</dbReference>
<evidence type="ECO:0000256" key="6">
    <source>
        <dbReference type="ARBA" id="ARBA00022801"/>
    </source>
</evidence>
<comment type="similarity">
    <text evidence="3">Belongs to the peptidase M50B family.</text>
</comment>
<name>A0A431W371_9DEIO</name>
<protein>
    <submittedName>
        <fullName evidence="13">RIP metalloprotease</fullName>
    </submittedName>
</protein>
<dbReference type="AlphaFoldDB" id="A0A431W371"/>
<feature type="transmembrane region" description="Helical" evidence="11">
    <location>
        <begin position="351"/>
        <end position="369"/>
    </location>
</feature>
<evidence type="ECO:0000259" key="12">
    <source>
        <dbReference type="PROSITE" id="PS50106"/>
    </source>
</evidence>
<dbReference type="Pfam" id="PF17820">
    <property type="entry name" value="PDZ_6"/>
    <property type="match status" value="1"/>
</dbReference>
<feature type="transmembrane region" description="Helical" evidence="11">
    <location>
        <begin position="6"/>
        <end position="29"/>
    </location>
</feature>
<organism evidence="13 14">
    <name type="scientific">Deinococcus radiophilus</name>
    <dbReference type="NCBI Taxonomy" id="32062"/>
    <lineage>
        <taxon>Bacteria</taxon>
        <taxon>Thermotogati</taxon>
        <taxon>Deinococcota</taxon>
        <taxon>Deinococci</taxon>
        <taxon>Deinococcales</taxon>
        <taxon>Deinococcaceae</taxon>
        <taxon>Deinococcus</taxon>
    </lineage>
</organism>
<dbReference type="PROSITE" id="PS50106">
    <property type="entry name" value="PDZ"/>
    <property type="match status" value="1"/>
</dbReference>
<keyword evidence="9 13" id="KW-0482">Metalloprotease</keyword>
<dbReference type="OrthoDB" id="9782003at2"/>
<evidence type="ECO:0000256" key="8">
    <source>
        <dbReference type="ARBA" id="ARBA00022989"/>
    </source>
</evidence>
<proteinExistence type="inferred from homology"/>
<dbReference type="SUPFAM" id="SSF50156">
    <property type="entry name" value="PDZ domain-like"/>
    <property type="match status" value="1"/>
</dbReference>
<evidence type="ECO:0000256" key="2">
    <source>
        <dbReference type="ARBA" id="ARBA00004141"/>
    </source>
</evidence>
<dbReference type="RefSeq" id="WP_126351224.1">
    <property type="nucleotide sequence ID" value="NZ_CP086380.1"/>
</dbReference>
<feature type="transmembrane region" description="Helical" evidence="11">
    <location>
        <begin position="297"/>
        <end position="318"/>
    </location>
</feature>
<evidence type="ECO:0000256" key="7">
    <source>
        <dbReference type="ARBA" id="ARBA00022833"/>
    </source>
</evidence>
<dbReference type="InterPro" id="IPR004387">
    <property type="entry name" value="Pept_M50_Zn"/>
</dbReference>
<dbReference type="EMBL" id="RXPE01000003">
    <property type="protein sequence ID" value="RTR29880.1"/>
    <property type="molecule type" value="Genomic_DNA"/>
</dbReference>
<evidence type="ECO:0000256" key="5">
    <source>
        <dbReference type="ARBA" id="ARBA00022692"/>
    </source>
</evidence>
<accession>A0A431W371</accession>
<dbReference type="InterPro" id="IPR001478">
    <property type="entry name" value="PDZ"/>
</dbReference>
<dbReference type="InterPro" id="IPR041489">
    <property type="entry name" value="PDZ_6"/>
</dbReference>
<reference evidence="13 14" key="1">
    <citation type="submission" date="2018-12" db="EMBL/GenBank/DDBJ databases">
        <title>Deinococcus radiophilus ATCC 27603 genome sequencing and assembly.</title>
        <authorList>
            <person name="Maclea K.S."/>
            <person name="Maynard C.R."/>
        </authorList>
    </citation>
    <scope>NUCLEOTIDE SEQUENCE [LARGE SCALE GENOMIC DNA]</scope>
    <source>
        <strain evidence="13 14">ATCC 27603</strain>
    </source>
</reference>
<comment type="subcellular location">
    <subcellularLocation>
        <location evidence="2">Membrane</location>
        <topology evidence="2">Multi-pass membrane protein</topology>
    </subcellularLocation>
</comment>
<sequence length="376" mass="40440">MNVAQAIAAALTPQGIFWTVLLLGLITFLHELGHYSAARRQGVKVDSFSVGMGPVLARRQWRGTEWRLSLLPVGGYVMIDGMAPEEDEHGQLRHSTTGFARLPALGRIAVLLAGPLVNLLLAVGLMTVMFSSLGVTANDRIRVSEVIAGSEAERLGLQPGDEIIALDGQDIPERTEIDGQPQPGYLQLGEVLSQPGPHTLTVQRTPGGEQRELAFDWTPVLNGERQLLGIRYGPGNDPVGVPQALGESLQTTAEAVPLVLGSFGKLLGEMFTLDLKGEQTDDVGGPIRITETVSQAAALNGWALVQIAVLLNLSLAVFNLLPIPGLDGGRIALVLIEMLRGRPLTFQQEQSVTAAGFLFVMFLMAFVLVRDVTRFF</sequence>
<evidence type="ECO:0000256" key="9">
    <source>
        <dbReference type="ARBA" id="ARBA00023049"/>
    </source>
</evidence>
<keyword evidence="6" id="KW-0378">Hydrolase</keyword>
<feature type="domain" description="PDZ" evidence="12">
    <location>
        <begin position="122"/>
        <end position="171"/>
    </location>
</feature>
<evidence type="ECO:0000256" key="4">
    <source>
        <dbReference type="ARBA" id="ARBA00022670"/>
    </source>
</evidence>
<keyword evidence="5 11" id="KW-0812">Transmembrane</keyword>
<comment type="cofactor">
    <cofactor evidence="1">
        <name>Zn(2+)</name>
        <dbReference type="ChEBI" id="CHEBI:29105"/>
    </cofactor>
</comment>
<keyword evidence="8 11" id="KW-1133">Transmembrane helix</keyword>
<dbReference type="SMART" id="SM00228">
    <property type="entry name" value="PDZ"/>
    <property type="match status" value="1"/>
</dbReference>
<dbReference type="Gene3D" id="2.30.42.10">
    <property type="match status" value="1"/>
</dbReference>